<protein>
    <submittedName>
        <fullName evidence="1">Uncharacterized protein</fullName>
    </submittedName>
</protein>
<gene>
    <name evidence="1" type="ORF">SAMN05216421_3147</name>
</gene>
<proteinExistence type="predicted"/>
<evidence type="ECO:0000313" key="2">
    <source>
        <dbReference type="Proteomes" id="UP000243207"/>
    </source>
</evidence>
<organism evidence="1 2">
    <name type="scientific">Halopseudomonas xinjiangensis</name>
    <dbReference type="NCBI Taxonomy" id="487184"/>
    <lineage>
        <taxon>Bacteria</taxon>
        <taxon>Pseudomonadati</taxon>
        <taxon>Pseudomonadota</taxon>
        <taxon>Gammaproteobacteria</taxon>
        <taxon>Pseudomonadales</taxon>
        <taxon>Pseudomonadaceae</taxon>
        <taxon>Halopseudomonas</taxon>
    </lineage>
</organism>
<dbReference type="STRING" id="487184.SAMN05216421_3147"/>
<keyword evidence="2" id="KW-1185">Reference proteome</keyword>
<dbReference type="EMBL" id="LT629736">
    <property type="protein sequence ID" value="SDT20478.1"/>
    <property type="molecule type" value="Genomic_DNA"/>
</dbReference>
<dbReference type="Proteomes" id="UP000243207">
    <property type="component" value="Chromosome I"/>
</dbReference>
<reference evidence="2" key="1">
    <citation type="submission" date="2016-10" db="EMBL/GenBank/DDBJ databases">
        <authorList>
            <person name="Varghese N."/>
            <person name="Submissions S."/>
        </authorList>
    </citation>
    <scope>NUCLEOTIDE SEQUENCE [LARGE SCALE GENOMIC DNA]</scope>
    <source>
        <strain evidence="2">NRRL B-51270</strain>
    </source>
</reference>
<dbReference type="OrthoDB" id="981660at2"/>
<dbReference type="AlphaFoldDB" id="A0A1H1YG28"/>
<name>A0A1H1YG28_9GAMM</name>
<accession>A0A1H1YG28</accession>
<evidence type="ECO:0000313" key="1">
    <source>
        <dbReference type="EMBL" id="SDT20478.1"/>
    </source>
</evidence>
<dbReference type="RefSeq" id="WP_093396669.1">
    <property type="nucleotide sequence ID" value="NZ_LT629736.1"/>
</dbReference>
<sequence>MDLTLSKFFFDIPIYTPVEINEGDSAVFKEIIDCHNKEEFEGYNPGKQVESTFVVITDLIPSGDGFVRNGGYGTVNKVQEDR</sequence>